<protein>
    <recommendedName>
        <fullName evidence="1">BTB domain-containing protein</fullName>
    </recommendedName>
</protein>
<dbReference type="SUPFAM" id="SSF54695">
    <property type="entry name" value="POZ domain"/>
    <property type="match status" value="1"/>
</dbReference>
<proteinExistence type="predicted"/>
<comment type="caution">
    <text evidence="2">The sequence shown here is derived from an EMBL/GenBank/DDBJ whole genome shotgun (WGS) entry which is preliminary data.</text>
</comment>
<dbReference type="AlphaFoldDB" id="A0AAD6XKK6"/>
<feature type="domain" description="BTB" evidence="1">
    <location>
        <begin position="34"/>
        <end position="108"/>
    </location>
</feature>
<evidence type="ECO:0000259" key="1">
    <source>
        <dbReference type="PROSITE" id="PS50097"/>
    </source>
</evidence>
<dbReference type="Proteomes" id="UP001222325">
    <property type="component" value="Unassembled WGS sequence"/>
</dbReference>
<sequence>MTMDSPSSAKRPRTDSTATNDVVITRSPVWYSDGSVVLQAELTQFRVHASILSAGSSVFKDMFEVAQAPINPEEQVEGCPLIHLYDDSAQEVEVVLMALYDRNFYKKDIKSFLQVAAMWRLGKKYEFDELRDDALHRLESTYPNNLADYQAFYHPKASDVPPKHLISMSGGLLFEVIELARATGLNSILPAAFYRVCSKSRNQRAIHEYIFSQQEGLHGMPVQLSDSDKRLCILATSDLLEKQWKGPYTLANNYNRTRKCSMTWDGPCVGVPDLARSSLGGLVQLVVALEPAMLTLFIDPSCTECKADRQTRFAAAQLQLWEELPSIFGLPSWGEIKKQRSG</sequence>
<keyword evidence="3" id="KW-1185">Reference proteome</keyword>
<evidence type="ECO:0000313" key="2">
    <source>
        <dbReference type="EMBL" id="KAJ7081144.1"/>
    </source>
</evidence>
<accession>A0AAD6XKK6</accession>
<gene>
    <name evidence="2" type="ORF">B0H15DRAFT_890405</name>
</gene>
<reference evidence="2" key="1">
    <citation type="submission" date="2023-03" db="EMBL/GenBank/DDBJ databases">
        <title>Massive genome expansion in bonnet fungi (Mycena s.s.) driven by repeated elements and novel gene families across ecological guilds.</title>
        <authorList>
            <consortium name="Lawrence Berkeley National Laboratory"/>
            <person name="Harder C.B."/>
            <person name="Miyauchi S."/>
            <person name="Viragh M."/>
            <person name="Kuo A."/>
            <person name="Thoen E."/>
            <person name="Andreopoulos B."/>
            <person name="Lu D."/>
            <person name="Skrede I."/>
            <person name="Drula E."/>
            <person name="Henrissat B."/>
            <person name="Morin E."/>
            <person name="Kohler A."/>
            <person name="Barry K."/>
            <person name="LaButti K."/>
            <person name="Morin E."/>
            <person name="Salamov A."/>
            <person name="Lipzen A."/>
            <person name="Mereny Z."/>
            <person name="Hegedus B."/>
            <person name="Baldrian P."/>
            <person name="Stursova M."/>
            <person name="Weitz H."/>
            <person name="Taylor A."/>
            <person name="Grigoriev I.V."/>
            <person name="Nagy L.G."/>
            <person name="Martin F."/>
            <person name="Kauserud H."/>
        </authorList>
    </citation>
    <scope>NUCLEOTIDE SEQUENCE</scope>
    <source>
        <strain evidence="2">CBHHK173m</strain>
    </source>
</reference>
<dbReference type="InterPro" id="IPR011333">
    <property type="entry name" value="SKP1/BTB/POZ_sf"/>
</dbReference>
<evidence type="ECO:0000313" key="3">
    <source>
        <dbReference type="Proteomes" id="UP001222325"/>
    </source>
</evidence>
<name>A0AAD6XKK6_9AGAR</name>
<dbReference type="Pfam" id="PF00651">
    <property type="entry name" value="BTB"/>
    <property type="match status" value="1"/>
</dbReference>
<dbReference type="InterPro" id="IPR000210">
    <property type="entry name" value="BTB/POZ_dom"/>
</dbReference>
<dbReference type="EMBL" id="JARJCN010000051">
    <property type="protein sequence ID" value="KAJ7081144.1"/>
    <property type="molecule type" value="Genomic_DNA"/>
</dbReference>
<organism evidence="2 3">
    <name type="scientific">Mycena belliarum</name>
    <dbReference type="NCBI Taxonomy" id="1033014"/>
    <lineage>
        <taxon>Eukaryota</taxon>
        <taxon>Fungi</taxon>
        <taxon>Dikarya</taxon>
        <taxon>Basidiomycota</taxon>
        <taxon>Agaricomycotina</taxon>
        <taxon>Agaricomycetes</taxon>
        <taxon>Agaricomycetidae</taxon>
        <taxon>Agaricales</taxon>
        <taxon>Marasmiineae</taxon>
        <taxon>Mycenaceae</taxon>
        <taxon>Mycena</taxon>
    </lineage>
</organism>
<dbReference type="SMART" id="SM00225">
    <property type="entry name" value="BTB"/>
    <property type="match status" value="1"/>
</dbReference>
<dbReference type="PROSITE" id="PS50097">
    <property type="entry name" value="BTB"/>
    <property type="match status" value="1"/>
</dbReference>
<dbReference type="CDD" id="cd18186">
    <property type="entry name" value="BTB_POZ_ZBTB_KLHL-like"/>
    <property type="match status" value="1"/>
</dbReference>
<dbReference type="Gene3D" id="3.30.710.10">
    <property type="entry name" value="Potassium Channel Kv1.1, Chain A"/>
    <property type="match status" value="1"/>
</dbReference>